<dbReference type="SMART" id="SM00055">
    <property type="entry name" value="FCH"/>
    <property type="match status" value="1"/>
</dbReference>
<keyword evidence="2" id="KW-0343">GTPase activation</keyword>
<dbReference type="GeneTree" id="ENSGT00950000182824"/>
<accession>A0A674BFI9</accession>
<dbReference type="InterPro" id="IPR027267">
    <property type="entry name" value="AH/BAR_dom_sf"/>
</dbReference>
<feature type="compositionally biased region" description="Polar residues" evidence="6">
    <location>
        <begin position="798"/>
        <end position="811"/>
    </location>
</feature>
<evidence type="ECO:0000256" key="4">
    <source>
        <dbReference type="PROSITE-ProRule" id="PRU00192"/>
    </source>
</evidence>
<evidence type="ECO:0000256" key="3">
    <source>
        <dbReference type="ARBA" id="ARBA00023054"/>
    </source>
</evidence>
<reference evidence="10" key="2">
    <citation type="submission" date="2025-09" db="UniProtKB">
        <authorList>
            <consortium name="Ensembl"/>
        </authorList>
    </citation>
    <scope>IDENTIFICATION</scope>
</reference>
<dbReference type="FunFam" id="2.30.30.40:FF:000136">
    <property type="entry name" value="Rho GTPase activating protein 4"/>
    <property type="match status" value="1"/>
</dbReference>
<dbReference type="AlphaFoldDB" id="A0A674BFI9"/>
<dbReference type="InterPro" id="IPR000198">
    <property type="entry name" value="RhoGAP_dom"/>
</dbReference>
<feature type="domain" description="F-BAR" evidence="9">
    <location>
        <begin position="16"/>
        <end position="304"/>
    </location>
</feature>
<dbReference type="SMART" id="SM00326">
    <property type="entry name" value="SH3"/>
    <property type="match status" value="1"/>
</dbReference>
<dbReference type="InterPro" id="IPR051627">
    <property type="entry name" value="SLIT-ROBO_RhoGAP"/>
</dbReference>
<dbReference type="Pfam" id="PF00018">
    <property type="entry name" value="SH3_1"/>
    <property type="match status" value="1"/>
</dbReference>
<dbReference type="OMA" id="ECAGARG"/>
<evidence type="ECO:0000256" key="6">
    <source>
        <dbReference type="SAM" id="MobiDB-lite"/>
    </source>
</evidence>
<evidence type="ECO:0000256" key="5">
    <source>
        <dbReference type="PROSITE-ProRule" id="PRU01077"/>
    </source>
</evidence>
<dbReference type="InterPro" id="IPR031160">
    <property type="entry name" value="F_BAR_dom"/>
</dbReference>
<dbReference type="SUPFAM" id="SSF48350">
    <property type="entry name" value="GTPase activation domain, GAP"/>
    <property type="match status" value="1"/>
</dbReference>
<gene>
    <name evidence="10" type="primary">ARHGAP4</name>
    <name evidence="10" type="synonym">arhgap4b</name>
</gene>
<evidence type="ECO:0000259" key="8">
    <source>
        <dbReference type="PROSITE" id="PS50238"/>
    </source>
</evidence>
<dbReference type="Pfam" id="PF00620">
    <property type="entry name" value="RhoGAP"/>
    <property type="match status" value="1"/>
</dbReference>
<dbReference type="GO" id="GO:0007165">
    <property type="term" value="P:signal transduction"/>
    <property type="evidence" value="ECO:0007669"/>
    <property type="project" value="InterPro"/>
</dbReference>
<keyword evidence="1 4" id="KW-0728">SH3 domain</keyword>
<dbReference type="CDD" id="cd07656">
    <property type="entry name" value="F-BAR_srGAP"/>
    <property type="match status" value="1"/>
</dbReference>
<feature type="compositionally biased region" description="Basic and acidic residues" evidence="6">
    <location>
        <begin position="861"/>
        <end position="873"/>
    </location>
</feature>
<dbReference type="OrthoDB" id="5981864at2759"/>
<dbReference type="InterPro" id="IPR035678">
    <property type="entry name" value="srGAP4_SH3"/>
</dbReference>
<dbReference type="FunFam" id="1.20.1270.60:FF:000059">
    <property type="entry name" value="Rho GTPase activating protein 4b"/>
    <property type="match status" value="1"/>
</dbReference>
<feature type="region of interest" description="Disordered" evidence="6">
    <location>
        <begin position="777"/>
        <end position="934"/>
    </location>
</feature>
<dbReference type="Ensembl" id="ENSSTUT00000074561.1">
    <property type="protein sequence ID" value="ENSSTUP00000070204.1"/>
    <property type="gene ID" value="ENSSTUG00000030329.1"/>
</dbReference>
<evidence type="ECO:0000259" key="9">
    <source>
        <dbReference type="PROSITE" id="PS51741"/>
    </source>
</evidence>
<name>A0A674BFI9_SALTR</name>
<feature type="compositionally biased region" description="Polar residues" evidence="6">
    <location>
        <begin position="833"/>
        <end position="842"/>
    </location>
</feature>
<dbReference type="SMART" id="SM00324">
    <property type="entry name" value="RhoGAP"/>
    <property type="match status" value="1"/>
</dbReference>
<dbReference type="PRINTS" id="PR00452">
    <property type="entry name" value="SH3DOMAIN"/>
</dbReference>
<reference evidence="10" key="1">
    <citation type="submission" date="2025-08" db="UniProtKB">
        <authorList>
            <consortium name="Ensembl"/>
        </authorList>
    </citation>
    <scope>IDENTIFICATION</scope>
</reference>
<dbReference type="SUPFAM" id="SSF103657">
    <property type="entry name" value="BAR/IMD domain-like"/>
    <property type="match status" value="1"/>
</dbReference>
<protein>
    <submittedName>
        <fullName evidence="10">Rho GTPase activating protein 4</fullName>
    </submittedName>
</protein>
<dbReference type="InterPro" id="IPR008936">
    <property type="entry name" value="Rho_GTPase_activation_prot"/>
</dbReference>
<evidence type="ECO:0000313" key="11">
    <source>
        <dbReference type="Proteomes" id="UP000472277"/>
    </source>
</evidence>
<dbReference type="PROSITE" id="PS50002">
    <property type="entry name" value="SH3"/>
    <property type="match status" value="1"/>
</dbReference>
<dbReference type="PROSITE" id="PS50238">
    <property type="entry name" value="RHOGAP"/>
    <property type="match status" value="1"/>
</dbReference>
<dbReference type="Gene3D" id="1.10.555.10">
    <property type="entry name" value="Rho GTPase activation protein"/>
    <property type="match status" value="1"/>
</dbReference>
<dbReference type="SUPFAM" id="SSF50044">
    <property type="entry name" value="SH3-domain"/>
    <property type="match status" value="1"/>
</dbReference>
<feature type="compositionally biased region" description="Basic and acidic residues" evidence="6">
    <location>
        <begin position="843"/>
        <end position="853"/>
    </location>
</feature>
<dbReference type="Proteomes" id="UP000472277">
    <property type="component" value="Chromosome 34"/>
</dbReference>
<organism evidence="10 11">
    <name type="scientific">Salmo trutta</name>
    <name type="common">Brown trout</name>
    <dbReference type="NCBI Taxonomy" id="8032"/>
    <lineage>
        <taxon>Eukaryota</taxon>
        <taxon>Metazoa</taxon>
        <taxon>Chordata</taxon>
        <taxon>Craniata</taxon>
        <taxon>Vertebrata</taxon>
        <taxon>Euteleostomi</taxon>
        <taxon>Actinopterygii</taxon>
        <taxon>Neopterygii</taxon>
        <taxon>Teleostei</taxon>
        <taxon>Protacanthopterygii</taxon>
        <taxon>Salmoniformes</taxon>
        <taxon>Salmonidae</taxon>
        <taxon>Salmoninae</taxon>
        <taxon>Salmo</taxon>
    </lineage>
</organism>
<dbReference type="GO" id="GO:0005096">
    <property type="term" value="F:GTPase activator activity"/>
    <property type="evidence" value="ECO:0007669"/>
    <property type="project" value="UniProtKB-KW"/>
</dbReference>
<keyword evidence="11" id="KW-1185">Reference proteome</keyword>
<feature type="domain" description="SH3" evidence="7">
    <location>
        <begin position="715"/>
        <end position="774"/>
    </location>
</feature>
<evidence type="ECO:0000313" key="10">
    <source>
        <dbReference type="Ensembl" id="ENSSTUP00000070204.1"/>
    </source>
</evidence>
<dbReference type="Gene3D" id="2.30.30.40">
    <property type="entry name" value="SH3 Domains"/>
    <property type="match status" value="1"/>
</dbReference>
<sequence length="934" mass="104735">MMTSHGKLRMQRGSLYEYDSQIKDLRAQLCDQMKVLDGQVEVKGQQLSDLSEFFRRRGDIEAEYARALDKLTERFTLKTKRKEQSGQSVSQCWSVLLTQTRAESREHAALSDSCSHTLTQRLTHCSEDTHRLAKRSKEVGVQMQDELLKVTTELQTALRTYHQYHTDSLTAEGKLKEATRLEERQTGKSAELGITQSGGQRRSSVKKMEKMMEKRHGRVQETQLKCTKARNDYLLNLAAANATMNKYYLQDLSTLIDCTDLGFHLSLERVMRSYLASRGRVLKAEEAGLKQLEQEVTSLDQGGDRDALLQNHDTAFCLPFRFSYHPHEGDQVGEVSAESQVRYELETRFQQLQSRLSTETLETEEVSKTLKATLSALLDSMCDSDSNPPPDLPISLSHDPMGTASASKLALAKRRANQQETETFYFTKVKEYLIGSSLISKLQAKHDLLQEAIQKAKAVDSDPSRMQCARSVRVRRSRPCSMFSHTLFTSDMLGFIQSSGQQIPVVVESCIRFINLHGLHHEGIFRVPGSQREVNHIRDAFERGEDPLADSDCDIDSVAGVLKLYFRGLDPPLFPDEYYTELLDCVQNEGLAEKAAQIKSVVSSFPRPLLIVIRYLFAFLNHVSQYSDENMMQPYNLAVCFGPSLLRGSDSGDVVARQPQVNDLVKTMILQYDVIFPCQSELPGPVYEKHMTLEQEYCEPITEEGDGETEQFHIEDELEAVAMFDYTARSATELSFKQGDPLLLHSKASSDWWRGELGGVRGLIPHKYISVLEGAERGRRDEVSGGSTGNLASEELQTENTTRLRVNSDSASLPGRQRAAEGRGSPVRKNPLSPVTRQNTGNQERRHTLDSVRQRAGAIERQTDGGSIERPDISKQMSSVFKELLSRQPSLHPAATQPPPSSSSSSSSLSSSLPGGRKVGFSLRGRALFRPADQ</sequence>
<feature type="compositionally biased region" description="Low complexity" evidence="6">
    <location>
        <begin position="902"/>
        <end position="914"/>
    </location>
</feature>
<dbReference type="Gene3D" id="1.20.1270.60">
    <property type="entry name" value="Arfaptin homology (AH) domain/BAR domain"/>
    <property type="match status" value="1"/>
</dbReference>
<dbReference type="InterPro" id="IPR001452">
    <property type="entry name" value="SH3_domain"/>
</dbReference>
<dbReference type="PROSITE" id="PS51741">
    <property type="entry name" value="F_BAR"/>
    <property type="match status" value="1"/>
</dbReference>
<dbReference type="FunFam" id="1.10.555.10:FF:000026">
    <property type="entry name" value="Rho GTPase activating protein 4"/>
    <property type="match status" value="1"/>
</dbReference>
<evidence type="ECO:0000256" key="2">
    <source>
        <dbReference type="ARBA" id="ARBA00022468"/>
    </source>
</evidence>
<dbReference type="InterPro" id="IPR001060">
    <property type="entry name" value="FCH_dom"/>
</dbReference>
<feature type="region of interest" description="Disordered" evidence="6">
    <location>
        <begin position="180"/>
        <end position="205"/>
    </location>
</feature>
<evidence type="ECO:0000256" key="1">
    <source>
        <dbReference type="ARBA" id="ARBA00022443"/>
    </source>
</evidence>
<proteinExistence type="predicted"/>
<dbReference type="PANTHER" id="PTHR14166">
    <property type="entry name" value="SLIT-ROBO RHO GTPASE ACTIVATING PROTEIN"/>
    <property type="match status" value="1"/>
</dbReference>
<dbReference type="InterPro" id="IPR036028">
    <property type="entry name" value="SH3-like_dom_sf"/>
</dbReference>
<dbReference type="Pfam" id="PF00611">
    <property type="entry name" value="FCH"/>
    <property type="match status" value="1"/>
</dbReference>
<evidence type="ECO:0000259" key="7">
    <source>
        <dbReference type="PROSITE" id="PS50002"/>
    </source>
</evidence>
<dbReference type="CDD" id="cd11956">
    <property type="entry name" value="SH3_srGAP4"/>
    <property type="match status" value="1"/>
</dbReference>
<feature type="domain" description="Rho-GAP" evidence="8">
    <location>
        <begin position="490"/>
        <end position="676"/>
    </location>
</feature>
<keyword evidence="3 5" id="KW-0175">Coiled coil</keyword>